<feature type="transmembrane region" description="Helical" evidence="12">
    <location>
        <begin position="67"/>
        <end position="90"/>
    </location>
</feature>
<dbReference type="PROSITE" id="PS51371">
    <property type="entry name" value="CBS"/>
    <property type="match status" value="2"/>
</dbReference>
<keyword evidence="4 10" id="KW-0812">Transmembrane</keyword>
<dbReference type="InterPro" id="IPR005170">
    <property type="entry name" value="Transptr-assoc_dom"/>
</dbReference>
<dbReference type="GO" id="GO:0050660">
    <property type="term" value="F:flavin adenine dinucleotide binding"/>
    <property type="evidence" value="ECO:0007669"/>
    <property type="project" value="InterPro"/>
</dbReference>
<accession>A0AAV3WZS2</accession>
<dbReference type="Pfam" id="PF03471">
    <property type="entry name" value="CorC_HlyC"/>
    <property type="match status" value="1"/>
</dbReference>
<keyword evidence="5" id="KW-0677">Repeat</keyword>
<reference evidence="15" key="1">
    <citation type="submission" date="2019-08" db="EMBL/GenBank/DDBJ databases">
        <title>Marinilactibacillus psychrotolerans M13-2T whole genome sequencing project.</title>
        <authorList>
            <person name="Ishikawa M."/>
            <person name="Suzuki T."/>
            <person name="Matsutani M."/>
        </authorList>
    </citation>
    <scope>NUCLEOTIDE SEQUENCE</scope>
    <source>
        <strain evidence="15">M13-2T</strain>
    </source>
</reference>
<evidence type="ECO:0000259" key="14">
    <source>
        <dbReference type="PROSITE" id="PS51846"/>
    </source>
</evidence>
<dbReference type="Gene3D" id="3.30.465.10">
    <property type="match status" value="1"/>
</dbReference>
<evidence type="ECO:0000256" key="7">
    <source>
        <dbReference type="ARBA" id="ARBA00023122"/>
    </source>
</evidence>
<evidence type="ECO:0000313" key="15">
    <source>
        <dbReference type="EMBL" id="GEQ36419.1"/>
    </source>
</evidence>
<name>A0AAV3WZS2_9LACT</name>
<dbReference type="AlphaFoldDB" id="A0AAV3WZS2"/>
<dbReference type="InterPro" id="IPR016169">
    <property type="entry name" value="FAD-bd_PCMH_sub2"/>
</dbReference>
<dbReference type="Pfam" id="PF01595">
    <property type="entry name" value="CNNM"/>
    <property type="match status" value="1"/>
</dbReference>
<dbReference type="FunFam" id="3.10.580.10:FF:000002">
    <property type="entry name" value="Magnesium/cobalt efflux protein CorC"/>
    <property type="match status" value="1"/>
</dbReference>
<dbReference type="InterPro" id="IPR036318">
    <property type="entry name" value="FAD-bd_PCMH-like_sf"/>
</dbReference>
<dbReference type="InterPro" id="IPR051676">
    <property type="entry name" value="UPF0053_domain"/>
</dbReference>
<dbReference type="Pfam" id="PF00571">
    <property type="entry name" value="CBS"/>
    <property type="match status" value="2"/>
</dbReference>
<keyword evidence="6 10" id="KW-1133">Transmembrane helix</keyword>
<sequence>MNSDPGSIQPLIGHVSLIILLTLIYGIFAAIEIALVSLNQTRIIELSIEGNKKAKKVLNLLEKSDDYLIAVRIILTLSALFSSALASFYYTDYLADLLGGFVYARIASMILITLIVSSVVLIFGEQLPKAVAAQNPDQTAMALVGIVLFVRKLFIPIVWTLKVITNGMKKILPIDFNAQEETMTRDEFRTFLEQSHHHEIIDLEEFSMLKGVLSLDNKIAREVMVPRTDSFMLDYDDSNRENIDAMLNTSHSRVPLYFEDKDNILGIIHVKNLLKASKEKPLYDIDLKEISNEALFVPETIYIDDLIFQMKRTQNQMAVLNDEYGGVVGIVTLEDLLEEIVGEIDDEYDETNNLIEQISEQEFIVEGAAPIDKFNDFFNTKIESENVDTIAGYFITEFGSVPNKDDDAFLKLEDLLMRVESLEGSRILTLRVEKIALEEDSSQLVEDKKQQ</sequence>
<comment type="similarity">
    <text evidence="2">Belongs to the UPF0053 family.</text>
</comment>
<gene>
    <name evidence="15" type="ORF">M132T_19270</name>
</gene>
<dbReference type="InterPro" id="IPR002550">
    <property type="entry name" value="CNNM"/>
</dbReference>
<dbReference type="InterPro" id="IPR000644">
    <property type="entry name" value="CBS_dom"/>
</dbReference>
<evidence type="ECO:0000256" key="3">
    <source>
        <dbReference type="ARBA" id="ARBA00022475"/>
    </source>
</evidence>
<feature type="transmembrane region" description="Helical" evidence="12">
    <location>
        <begin position="102"/>
        <end position="123"/>
    </location>
</feature>
<dbReference type="GeneID" id="96911846"/>
<feature type="domain" description="CBS" evidence="13">
    <location>
        <begin position="290"/>
        <end position="347"/>
    </location>
</feature>
<dbReference type="SUPFAM" id="SSF54631">
    <property type="entry name" value="CBS-domain pair"/>
    <property type="match status" value="1"/>
</dbReference>
<evidence type="ECO:0000259" key="13">
    <source>
        <dbReference type="PROSITE" id="PS51371"/>
    </source>
</evidence>
<dbReference type="PANTHER" id="PTHR43099:SF2">
    <property type="entry name" value="UPF0053 PROTEIN YRKA"/>
    <property type="match status" value="1"/>
</dbReference>
<evidence type="ECO:0000256" key="8">
    <source>
        <dbReference type="ARBA" id="ARBA00023136"/>
    </source>
</evidence>
<dbReference type="PROSITE" id="PS51846">
    <property type="entry name" value="CNNM"/>
    <property type="match status" value="1"/>
</dbReference>
<organism evidence="15 16">
    <name type="scientific">Marinilactibacillus psychrotolerans</name>
    <dbReference type="NCBI Taxonomy" id="191770"/>
    <lineage>
        <taxon>Bacteria</taxon>
        <taxon>Bacillati</taxon>
        <taxon>Bacillota</taxon>
        <taxon>Bacilli</taxon>
        <taxon>Lactobacillales</taxon>
        <taxon>Carnobacteriaceae</taxon>
        <taxon>Marinilactibacillus</taxon>
    </lineage>
</organism>
<dbReference type="InterPro" id="IPR046342">
    <property type="entry name" value="CBS_dom_sf"/>
</dbReference>
<evidence type="ECO:0000313" key="16">
    <source>
        <dbReference type="Proteomes" id="UP000887127"/>
    </source>
</evidence>
<evidence type="ECO:0000256" key="5">
    <source>
        <dbReference type="ARBA" id="ARBA00022737"/>
    </source>
</evidence>
<feature type="domain" description="CBS" evidence="13">
    <location>
        <begin position="224"/>
        <end position="285"/>
    </location>
</feature>
<feature type="coiled-coil region" evidence="11">
    <location>
        <begin position="303"/>
        <end position="361"/>
    </location>
</feature>
<evidence type="ECO:0000256" key="9">
    <source>
        <dbReference type="PROSITE-ProRule" id="PRU00703"/>
    </source>
</evidence>
<proteinExistence type="inferred from homology"/>
<dbReference type="EMBL" id="BKBI01000014">
    <property type="protein sequence ID" value="GEQ36419.1"/>
    <property type="molecule type" value="Genomic_DNA"/>
</dbReference>
<keyword evidence="8 10" id="KW-0472">Membrane</keyword>
<dbReference type="GO" id="GO:0005886">
    <property type="term" value="C:plasma membrane"/>
    <property type="evidence" value="ECO:0007669"/>
    <property type="project" value="UniProtKB-SubCell"/>
</dbReference>
<dbReference type="SUPFAM" id="SSF56176">
    <property type="entry name" value="FAD-binding/transporter-associated domain-like"/>
    <property type="match status" value="1"/>
</dbReference>
<comment type="caution">
    <text evidence="15">The sequence shown here is derived from an EMBL/GenBank/DDBJ whole genome shotgun (WGS) entry which is preliminary data.</text>
</comment>
<dbReference type="RefSeq" id="WP_091762363.1">
    <property type="nucleotide sequence ID" value="NZ_BJVX01000014.1"/>
</dbReference>
<dbReference type="PANTHER" id="PTHR43099">
    <property type="entry name" value="UPF0053 PROTEIN YRKA"/>
    <property type="match status" value="1"/>
</dbReference>
<evidence type="ECO:0000256" key="6">
    <source>
        <dbReference type="ARBA" id="ARBA00022989"/>
    </source>
</evidence>
<dbReference type="InterPro" id="IPR044751">
    <property type="entry name" value="Ion_transp-like_CBS"/>
</dbReference>
<keyword evidence="11" id="KW-0175">Coiled coil</keyword>
<feature type="domain" description="CNNM transmembrane" evidence="14">
    <location>
        <begin position="7"/>
        <end position="205"/>
    </location>
</feature>
<evidence type="ECO:0000256" key="2">
    <source>
        <dbReference type="ARBA" id="ARBA00006337"/>
    </source>
</evidence>
<dbReference type="SMART" id="SM01091">
    <property type="entry name" value="CorC_HlyC"/>
    <property type="match status" value="1"/>
</dbReference>
<dbReference type="Proteomes" id="UP000887127">
    <property type="component" value="Unassembled WGS sequence"/>
</dbReference>
<protein>
    <submittedName>
        <fullName evidence="15">Ion Mg(2+)/C(O2+) transport protein, hemolysin C-like protein</fullName>
    </submittedName>
</protein>
<keyword evidence="7 9" id="KW-0129">CBS domain</keyword>
<dbReference type="CDD" id="cd04590">
    <property type="entry name" value="CBS_pair_CorC_HlyC_assoc"/>
    <property type="match status" value="1"/>
</dbReference>
<comment type="subcellular location">
    <subcellularLocation>
        <location evidence="1">Cell membrane</location>
        <topology evidence="1">Multi-pass membrane protein</topology>
    </subcellularLocation>
</comment>
<evidence type="ECO:0000256" key="11">
    <source>
        <dbReference type="SAM" id="Coils"/>
    </source>
</evidence>
<keyword evidence="3" id="KW-1003">Cell membrane</keyword>
<feature type="transmembrane region" description="Helical" evidence="12">
    <location>
        <begin position="12"/>
        <end position="36"/>
    </location>
</feature>
<evidence type="ECO:0000256" key="12">
    <source>
        <dbReference type="SAM" id="Phobius"/>
    </source>
</evidence>
<dbReference type="Gene3D" id="3.10.580.10">
    <property type="entry name" value="CBS-domain"/>
    <property type="match status" value="1"/>
</dbReference>
<evidence type="ECO:0000256" key="4">
    <source>
        <dbReference type="ARBA" id="ARBA00022692"/>
    </source>
</evidence>
<evidence type="ECO:0000256" key="10">
    <source>
        <dbReference type="PROSITE-ProRule" id="PRU01193"/>
    </source>
</evidence>
<evidence type="ECO:0000256" key="1">
    <source>
        <dbReference type="ARBA" id="ARBA00004651"/>
    </source>
</evidence>
<feature type="transmembrane region" description="Helical" evidence="12">
    <location>
        <begin position="143"/>
        <end position="161"/>
    </location>
</feature>